<dbReference type="GeneID" id="116168035"/>
<name>A0A1Y1MZS2_PHOPY</name>
<dbReference type="EMBL" id="GEZM01017461">
    <property type="protein sequence ID" value="JAV90658.1"/>
    <property type="molecule type" value="Transcribed_RNA"/>
</dbReference>
<feature type="domain" description="A-kinase anchor protein 2 C-terminal" evidence="3">
    <location>
        <begin position="63"/>
        <end position="165"/>
    </location>
</feature>
<dbReference type="AlphaFoldDB" id="A0A1Y1MZS2"/>
<dbReference type="OrthoDB" id="6512841at2759"/>
<evidence type="ECO:0000256" key="2">
    <source>
        <dbReference type="SAM" id="MobiDB-lite"/>
    </source>
</evidence>
<feature type="region of interest" description="Disordered" evidence="2">
    <location>
        <begin position="152"/>
        <end position="182"/>
    </location>
</feature>
<evidence type="ECO:0000259" key="3">
    <source>
        <dbReference type="Pfam" id="PF15304"/>
    </source>
</evidence>
<evidence type="ECO:0000256" key="1">
    <source>
        <dbReference type="ARBA" id="ARBA00023054"/>
    </source>
</evidence>
<organism evidence="4">
    <name type="scientific">Photinus pyralis</name>
    <name type="common">Common eastern firefly</name>
    <name type="synonym">Lampyris pyralis</name>
    <dbReference type="NCBI Taxonomy" id="7054"/>
    <lineage>
        <taxon>Eukaryota</taxon>
        <taxon>Metazoa</taxon>
        <taxon>Ecdysozoa</taxon>
        <taxon>Arthropoda</taxon>
        <taxon>Hexapoda</taxon>
        <taxon>Insecta</taxon>
        <taxon>Pterygota</taxon>
        <taxon>Neoptera</taxon>
        <taxon>Endopterygota</taxon>
        <taxon>Coleoptera</taxon>
        <taxon>Polyphaga</taxon>
        <taxon>Elateriformia</taxon>
        <taxon>Elateroidea</taxon>
        <taxon>Lampyridae</taxon>
        <taxon>Lampyrinae</taxon>
        <taxon>Photinus</taxon>
    </lineage>
</organism>
<dbReference type="RefSeq" id="XP_031339548.1">
    <property type="nucleotide sequence ID" value="XM_031483688.1"/>
</dbReference>
<dbReference type="RefSeq" id="XP_031339544.1">
    <property type="nucleotide sequence ID" value="XM_031483684.1"/>
</dbReference>
<proteinExistence type="predicted"/>
<dbReference type="RefSeq" id="XP_031339546.1">
    <property type="nucleotide sequence ID" value="XM_031483686.1"/>
</dbReference>
<sequence length="243" mass="27433">MPSTKDATLELIQREINEVMERENELRANYNRSNSAFEITQTNGACNGAKPPLDRAKSVSCVTNGSKNGNRLFTQKSPVKGVMHRFIKSRGKMNAFTNSSINQTPSPTWTDLEVIQPAKVAPGVHPRNGFVPVEEKIRREFCDMEKRERELRLEREKSHPDLLASLNSSSSPEPERKPLRSTMSVLQLNEFDSYDRETSFATLKGAKSLSDLCDIDNEEEVPPGSGSLIKQWENLIKKNQKLK</sequence>
<accession>A0A1Y1MZS2</accession>
<dbReference type="RefSeq" id="XP_031339545.1">
    <property type="nucleotide sequence ID" value="XM_031483685.1"/>
</dbReference>
<dbReference type="KEGG" id="ppyr:116168035"/>
<dbReference type="RefSeq" id="XP_031339547.1">
    <property type="nucleotide sequence ID" value="XM_031483687.1"/>
</dbReference>
<evidence type="ECO:0000313" key="4">
    <source>
        <dbReference type="EMBL" id="JAV90658.1"/>
    </source>
</evidence>
<dbReference type="RefSeq" id="XP_031339550.1">
    <property type="nucleotide sequence ID" value="XM_031483690.1"/>
</dbReference>
<dbReference type="RefSeq" id="XP_031339549.1">
    <property type="nucleotide sequence ID" value="XM_031483689.1"/>
</dbReference>
<dbReference type="Pfam" id="PF15304">
    <property type="entry name" value="AKAP2_C"/>
    <property type="match status" value="1"/>
</dbReference>
<reference evidence="4" key="1">
    <citation type="journal article" date="2016" name="Sci. Rep.">
        <title>Molecular characterization of firefly nuptial gifts: a multi-omics approach sheds light on postcopulatory sexual selection.</title>
        <authorList>
            <person name="Al-Wathiqui N."/>
            <person name="Fallon T.R."/>
            <person name="South A."/>
            <person name="Weng J.K."/>
            <person name="Lewis S.M."/>
        </authorList>
    </citation>
    <scope>NUCLEOTIDE SEQUENCE</scope>
</reference>
<dbReference type="InterPro" id="IPR029304">
    <property type="entry name" value="AKAP2_C"/>
</dbReference>
<dbReference type="EMBL" id="GEZM01017460">
    <property type="protein sequence ID" value="JAV90659.1"/>
    <property type="molecule type" value="Transcribed_RNA"/>
</dbReference>
<keyword evidence="1" id="KW-0175">Coiled coil</keyword>
<protein>
    <recommendedName>
        <fullName evidence="3">A-kinase anchor protein 2 C-terminal domain-containing protein</fullName>
    </recommendedName>
</protein>